<evidence type="ECO:0000256" key="1">
    <source>
        <dbReference type="SAM" id="MobiDB-lite"/>
    </source>
</evidence>
<dbReference type="AlphaFoldDB" id="A0A5S4G1B8"/>
<reference evidence="2 3" key="1">
    <citation type="submission" date="2019-05" db="EMBL/GenBank/DDBJ databases">
        <title>Draft genome sequence of Nonomuraea zeae DSM 100528.</title>
        <authorList>
            <person name="Saricaoglu S."/>
            <person name="Isik K."/>
        </authorList>
    </citation>
    <scope>NUCLEOTIDE SEQUENCE [LARGE SCALE GENOMIC DNA]</scope>
    <source>
        <strain evidence="2 3">DSM 100528</strain>
    </source>
</reference>
<name>A0A5S4G1B8_9ACTN</name>
<dbReference type="EMBL" id="VCKX01000203">
    <property type="protein sequence ID" value="TMR26284.1"/>
    <property type="molecule type" value="Genomic_DNA"/>
</dbReference>
<comment type="caution">
    <text evidence="2">The sequence shown here is derived from an EMBL/GenBank/DDBJ whole genome shotgun (WGS) entry which is preliminary data.</text>
</comment>
<protein>
    <submittedName>
        <fullName evidence="2">Uncharacterized protein</fullName>
    </submittedName>
</protein>
<proteinExistence type="predicted"/>
<organism evidence="2 3">
    <name type="scientific">Nonomuraea zeae</name>
    <dbReference type="NCBI Taxonomy" id="1642303"/>
    <lineage>
        <taxon>Bacteria</taxon>
        <taxon>Bacillati</taxon>
        <taxon>Actinomycetota</taxon>
        <taxon>Actinomycetes</taxon>
        <taxon>Streptosporangiales</taxon>
        <taxon>Streptosporangiaceae</taxon>
        <taxon>Nonomuraea</taxon>
    </lineage>
</organism>
<keyword evidence="3" id="KW-1185">Reference proteome</keyword>
<dbReference type="Proteomes" id="UP000306628">
    <property type="component" value="Unassembled WGS sequence"/>
</dbReference>
<dbReference type="RefSeq" id="WP_138695613.1">
    <property type="nucleotide sequence ID" value="NZ_VCKX01000203.1"/>
</dbReference>
<evidence type="ECO:0000313" key="2">
    <source>
        <dbReference type="EMBL" id="TMR26284.1"/>
    </source>
</evidence>
<accession>A0A5S4G1B8</accession>
<sequence>MPRLNWSLGTIRRLWLSRSIGLLDGRHGVVADVGQRLQQRGPVVGGEFAADDRPRTPSGGSGQRGVVLALGVGLVAGTDSDQAMNSATVIRTRGCLLAG</sequence>
<feature type="region of interest" description="Disordered" evidence="1">
    <location>
        <begin position="45"/>
        <end position="64"/>
    </location>
</feature>
<gene>
    <name evidence="2" type="ORF">ETD85_43065</name>
</gene>
<evidence type="ECO:0000313" key="3">
    <source>
        <dbReference type="Proteomes" id="UP000306628"/>
    </source>
</evidence>